<comment type="pathway">
    <text evidence="3">Amino-acid biosynthesis; L-valine biosynthesis; L-valine from pyruvate: step 4/4.</text>
</comment>
<keyword evidence="7 12" id="KW-0663">Pyridoxal phosphate</keyword>
<reference evidence="13 14" key="1">
    <citation type="journal article" date="2018" name="Genome Announc.">
        <title>Genome Sequence of Geothermobacter sp. HR-1 Iron Reducer from the Loihi Seamount.</title>
        <authorList>
            <person name="Smith H."/>
            <person name="Abuyen K."/>
            <person name="Tremblay J."/>
            <person name="Savalia P."/>
            <person name="Perez-Rodriguez I."/>
            <person name="Emerson D."/>
            <person name="Tully B."/>
            <person name="Amend J."/>
        </authorList>
    </citation>
    <scope>NUCLEOTIDE SEQUENCE [LARGE SCALE GENOMIC DNA]</scope>
    <source>
        <strain evidence="13 14">HR-1</strain>
    </source>
</reference>
<comment type="caution">
    <text evidence="13">The sequence shown here is derived from an EMBL/GenBank/DDBJ whole genome shotgun (WGS) entry which is preliminary data.</text>
</comment>
<dbReference type="GO" id="GO:0005829">
    <property type="term" value="C:cytosol"/>
    <property type="evidence" value="ECO:0007669"/>
    <property type="project" value="TreeGrafter"/>
</dbReference>
<comment type="catalytic activity">
    <reaction evidence="9">
        <text>L-isoleucine + 2-oxoglutarate = (S)-3-methyl-2-oxopentanoate + L-glutamate</text>
        <dbReference type="Rhea" id="RHEA:24801"/>
        <dbReference type="ChEBI" id="CHEBI:16810"/>
        <dbReference type="ChEBI" id="CHEBI:29985"/>
        <dbReference type="ChEBI" id="CHEBI:35146"/>
        <dbReference type="ChEBI" id="CHEBI:58045"/>
        <dbReference type="EC" id="2.6.1.42"/>
    </reaction>
</comment>
<dbReference type="Pfam" id="PF01063">
    <property type="entry name" value="Aminotran_4"/>
    <property type="match status" value="1"/>
</dbReference>
<keyword evidence="13" id="KW-0808">Transferase</keyword>
<evidence type="ECO:0000256" key="3">
    <source>
        <dbReference type="ARBA" id="ARBA00004931"/>
    </source>
</evidence>
<dbReference type="GO" id="GO:0046394">
    <property type="term" value="P:carboxylic acid biosynthetic process"/>
    <property type="evidence" value="ECO:0007669"/>
    <property type="project" value="UniProtKB-ARBA"/>
</dbReference>
<dbReference type="GO" id="GO:0052655">
    <property type="term" value="F:L-valine-2-oxoglutarate transaminase activity"/>
    <property type="evidence" value="ECO:0007669"/>
    <property type="project" value="RHEA"/>
</dbReference>
<evidence type="ECO:0000256" key="5">
    <source>
        <dbReference type="ARBA" id="ARBA00009320"/>
    </source>
</evidence>
<dbReference type="PROSITE" id="PS00770">
    <property type="entry name" value="AA_TRANSFER_CLASS_4"/>
    <property type="match status" value="1"/>
</dbReference>
<evidence type="ECO:0000256" key="4">
    <source>
        <dbReference type="ARBA" id="ARBA00005072"/>
    </source>
</evidence>
<dbReference type="GO" id="GO:0052656">
    <property type="term" value="F:L-isoleucine-2-oxoglutarate transaminase activity"/>
    <property type="evidence" value="ECO:0007669"/>
    <property type="project" value="RHEA"/>
</dbReference>
<evidence type="ECO:0000313" key="14">
    <source>
        <dbReference type="Proteomes" id="UP000236340"/>
    </source>
</evidence>
<evidence type="ECO:0000256" key="11">
    <source>
        <dbReference type="RuleBase" id="RU004106"/>
    </source>
</evidence>
<dbReference type="PANTHER" id="PTHR42743">
    <property type="entry name" value="AMINO-ACID AMINOTRANSFERASE"/>
    <property type="match status" value="1"/>
</dbReference>
<organism evidence="13 14">
    <name type="scientific">Geothermobacter hydrogeniphilus</name>
    <dbReference type="NCBI Taxonomy" id="1969733"/>
    <lineage>
        <taxon>Bacteria</taxon>
        <taxon>Pseudomonadati</taxon>
        <taxon>Thermodesulfobacteriota</taxon>
        <taxon>Desulfuromonadia</taxon>
        <taxon>Desulfuromonadales</taxon>
        <taxon>Geothermobacteraceae</taxon>
        <taxon>Geothermobacter</taxon>
    </lineage>
</organism>
<dbReference type="GO" id="GO:0052654">
    <property type="term" value="F:L-leucine-2-oxoglutarate transaminase activity"/>
    <property type="evidence" value="ECO:0007669"/>
    <property type="project" value="RHEA"/>
</dbReference>
<dbReference type="InterPro" id="IPR001544">
    <property type="entry name" value="Aminotrans_IV"/>
</dbReference>
<evidence type="ECO:0000256" key="7">
    <source>
        <dbReference type="ARBA" id="ARBA00022898"/>
    </source>
</evidence>
<evidence type="ECO:0000313" key="13">
    <source>
        <dbReference type="EMBL" id="PNU19266.1"/>
    </source>
</evidence>
<dbReference type="FunFam" id="3.20.10.10:FF:000002">
    <property type="entry name" value="D-alanine aminotransferase"/>
    <property type="match status" value="1"/>
</dbReference>
<comment type="catalytic activity">
    <reaction evidence="10">
        <text>L-leucine + 2-oxoglutarate = 4-methyl-2-oxopentanoate + L-glutamate</text>
        <dbReference type="Rhea" id="RHEA:18321"/>
        <dbReference type="ChEBI" id="CHEBI:16810"/>
        <dbReference type="ChEBI" id="CHEBI:17865"/>
        <dbReference type="ChEBI" id="CHEBI:29985"/>
        <dbReference type="ChEBI" id="CHEBI:57427"/>
        <dbReference type="EC" id="2.6.1.42"/>
    </reaction>
</comment>
<comment type="pathway">
    <text evidence="4">Amino-acid biosynthesis; L-leucine biosynthesis; L-leucine from 3-methyl-2-oxobutanoate: step 4/4.</text>
</comment>
<proteinExistence type="inferred from homology"/>
<sequence length="322" mass="36891">MRRVVHDFRRIFPDPPGNELDIHASYRFREGLMGQVFLNGQFVDSDRAKISVFDQGFLYGDGIYESFRSIGAHLYQFPLYYQRLKQSAEALGYELPYSRPQLEEILLELRRRNRLTDAYYRITITRGPGQVGFQRALTGDLTCLIIAREFKGFDEAHYRDGIVLRVAETRRNAPEAINPKIKSISNLNSLLGKLEARAAGAFEVVMLNNREQICEGAASNIFWTRDRWVFTPSVATGLLAGVTRSTIIRLCEEELDLRVIRGEYRLQDLKFSDEVFITSTSLEVMPVVKVDDFMINQGRVGPIARRLREVLHLDMDKTAVSS</sequence>
<evidence type="ECO:0000256" key="6">
    <source>
        <dbReference type="ARBA" id="ARBA00013053"/>
    </source>
</evidence>
<comment type="similarity">
    <text evidence="5 11">Belongs to the class-IV pyridoxal-phosphate-dependent aminotransferase family.</text>
</comment>
<evidence type="ECO:0000256" key="10">
    <source>
        <dbReference type="ARBA" id="ARBA00049229"/>
    </source>
</evidence>
<dbReference type="EC" id="2.6.1.42" evidence="6"/>
<dbReference type="GO" id="GO:0008652">
    <property type="term" value="P:amino acid biosynthetic process"/>
    <property type="evidence" value="ECO:0007669"/>
    <property type="project" value="UniProtKB-ARBA"/>
</dbReference>
<evidence type="ECO:0000256" key="1">
    <source>
        <dbReference type="ARBA" id="ARBA00001933"/>
    </source>
</evidence>
<gene>
    <name evidence="13" type="ORF">C2E25_13405</name>
</gene>
<dbReference type="SUPFAM" id="SSF56752">
    <property type="entry name" value="D-aminoacid aminotransferase-like PLP-dependent enzymes"/>
    <property type="match status" value="1"/>
</dbReference>
<dbReference type="EMBL" id="PPFX01000035">
    <property type="protein sequence ID" value="PNU19266.1"/>
    <property type="molecule type" value="Genomic_DNA"/>
</dbReference>
<evidence type="ECO:0000256" key="2">
    <source>
        <dbReference type="ARBA" id="ARBA00004824"/>
    </source>
</evidence>
<dbReference type="InterPro" id="IPR043132">
    <property type="entry name" value="BCAT-like_C"/>
</dbReference>
<comment type="pathway">
    <text evidence="2">Amino-acid biosynthesis; L-isoleucine biosynthesis; L-isoleucine from 2-oxobutanoate: step 4/4.</text>
</comment>
<dbReference type="AlphaFoldDB" id="A0A2K2H7H4"/>
<keyword evidence="13" id="KW-0032">Aminotransferase</keyword>
<evidence type="ECO:0000256" key="8">
    <source>
        <dbReference type="ARBA" id="ARBA00048212"/>
    </source>
</evidence>
<comment type="catalytic activity">
    <reaction evidence="8">
        <text>L-valine + 2-oxoglutarate = 3-methyl-2-oxobutanoate + L-glutamate</text>
        <dbReference type="Rhea" id="RHEA:24813"/>
        <dbReference type="ChEBI" id="CHEBI:11851"/>
        <dbReference type="ChEBI" id="CHEBI:16810"/>
        <dbReference type="ChEBI" id="CHEBI:29985"/>
        <dbReference type="ChEBI" id="CHEBI:57762"/>
        <dbReference type="EC" id="2.6.1.42"/>
    </reaction>
</comment>
<dbReference type="InterPro" id="IPR043131">
    <property type="entry name" value="BCAT-like_N"/>
</dbReference>
<protein>
    <recommendedName>
        <fullName evidence="6">branched-chain-amino-acid transaminase</fullName>
        <ecNumber evidence="6">2.6.1.42</ecNumber>
    </recommendedName>
</protein>
<comment type="cofactor">
    <cofactor evidence="1 12">
        <name>pyridoxal 5'-phosphate</name>
        <dbReference type="ChEBI" id="CHEBI:597326"/>
    </cofactor>
</comment>
<evidence type="ECO:0000256" key="9">
    <source>
        <dbReference type="ARBA" id="ARBA00048798"/>
    </source>
</evidence>
<dbReference type="InterPro" id="IPR036038">
    <property type="entry name" value="Aminotransferase-like"/>
</dbReference>
<evidence type="ECO:0000256" key="12">
    <source>
        <dbReference type="RuleBase" id="RU004516"/>
    </source>
</evidence>
<dbReference type="Proteomes" id="UP000236340">
    <property type="component" value="Unassembled WGS sequence"/>
</dbReference>
<dbReference type="Gene3D" id="3.30.470.10">
    <property type="match status" value="1"/>
</dbReference>
<accession>A0A2K2H7H4</accession>
<name>A0A2K2H7H4_9BACT</name>
<dbReference type="InterPro" id="IPR050571">
    <property type="entry name" value="Class-IV_PLP-Dep_Aminotrnsfr"/>
</dbReference>
<dbReference type="InterPro" id="IPR018300">
    <property type="entry name" value="Aminotrans_IV_CS"/>
</dbReference>
<dbReference type="PANTHER" id="PTHR42743:SF11">
    <property type="entry name" value="AMINODEOXYCHORISMATE LYASE"/>
    <property type="match status" value="1"/>
</dbReference>
<dbReference type="Gene3D" id="3.20.10.10">
    <property type="entry name" value="D-amino Acid Aminotransferase, subunit A, domain 2"/>
    <property type="match status" value="1"/>
</dbReference>